<comment type="caution">
    <text evidence="2">The sequence shown here is derived from an EMBL/GenBank/DDBJ whole genome shotgun (WGS) entry which is preliminary data.</text>
</comment>
<dbReference type="EMBL" id="BAABAU010000001">
    <property type="protein sequence ID" value="GAA4266486.1"/>
    <property type="molecule type" value="Genomic_DNA"/>
</dbReference>
<proteinExistence type="predicted"/>
<keyword evidence="3" id="KW-1185">Reference proteome</keyword>
<protein>
    <recommendedName>
        <fullName evidence="1">N-acetyltransferase domain-containing protein</fullName>
    </recommendedName>
</protein>
<evidence type="ECO:0000259" key="1">
    <source>
        <dbReference type="PROSITE" id="PS51186"/>
    </source>
</evidence>
<dbReference type="RefSeq" id="WP_344795742.1">
    <property type="nucleotide sequence ID" value="NZ_BAABAU010000001.1"/>
</dbReference>
<dbReference type="Gene3D" id="3.40.630.30">
    <property type="match status" value="1"/>
</dbReference>
<accession>A0ABP8E2W0</accession>
<reference evidence="3" key="1">
    <citation type="journal article" date="2019" name="Int. J. Syst. Evol. Microbiol.">
        <title>The Global Catalogue of Microorganisms (GCM) 10K type strain sequencing project: providing services to taxonomists for standard genome sequencing and annotation.</title>
        <authorList>
            <consortium name="The Broad Institute Genomics Platform"/>
            <consortium name="The Broad Institute Genome Sequencing Center for Infectious Disease"/>
            <person name="Wu L."/>
            <person name="Ma J."/>
        </authorList>
    </citation>
    <scope>NUCLEOTIDE SEQUENCE [LARGE SCALE GENOMIC DNA]</scope>
    <source>
        <strain evidence="3">JCM 17442</strain>
    </source>
</reference>
<dbReference type="Proteomes" id="UP001501594">
    <property type="component" value="Unassembled WGS sequence"/>
</dbReference>
<dbReference type="CDD" id="cd04301">
    <property type="entry name" value="NAT_SF"/>
    <property type="match status" value="1"/>
</dbReference>
<dbReference type="Pfam" id="PF00583">
    <property type="entry name" value="Acetyltransf_1"/>
    <property type="match status" value="1"/>
</dbReference>
<evidence type="ECO:0000313" key="3">
    <source>
        <dbReference type="Proteomes" id="UP001501594"/>
    </source>
</evidence>
<organism evidence="2 3">
    <name type="scientific">Frondihabitans peucedani</name>
    <dbReference type="NCBI Taxonomy" id="598626"/>
    <lineage>
        <taxon>Bacteria</taxon>
        <taxon>Bacillati</taxon>
        <taxon>Actinomycetota</taxon>
        <taxon>Actinomycetes</taxon>
        <taxon>Micrococcales</taxon>
        <taxon>Microbacteriaceae</taxon>
        <taxon>Frondihabitans</taxon>
    </lineage>
</organism>
<sequence length="159" mass="17106">MNDLRLEELSATTIVAANSLTLKPGQEQYVEPVSHSIAEAYVNPASAWPRVVLEGDEVVGFIMGNFDPDNDHEELRSAILRINVSADAQGHGVGRFAVHALAAEARNRGFERLTVAYEPGEGGPEAFFKRIGFEVIGETPYGEHLAALSIDSALDGGDE</sequence>
<name>A0ABP8E2W0_9MICO</name>
<dbReference type="InterPro" id="IPR016181">
    <property type="entry name" value="Acyl_CoA_acyltransferase"/>
</dbReference>
<evidence type="ECO:0000313" key="2">
    <source>
        <dbReference type="EMBL" id="GAA4266486.1"/>
    </source>
</evidence>
<feature type="domain" description="N-acetyltransferase" evidence="1">
    <location>
        <begin position="4"/>
        <end position="151"/>
    </location>
</feature>
<dbReference type="SUPFAM" id="SSF55729">
    <property type="entry name" value="Acyl-CoA N-acyltransferases (Nat)"/>
    <property type="match status" value="1"/>
</dbReference>
<dbReference type="PROSITE" id="PS51186">
    <property type="entry name" value="GNAT"/>
    <property type="match status" value="1"/>
</dbReference>
<dbReference type="InterPro" id="IPR000182">
    <property type="entry name" value="GNAT_dom"/>
</dbReference>
<gene>
    <name evidence="2" type="ORF">GCM10022256_20980</name>
</gene>